<feature type="compositionally biased region" description="Basic and acidic residues" evidence="1">
    <location>
        <begin position="22"/>
        <end position="34"/>
    </location>
</feature>
<feature type="region of interest" description="Disordered" evidence="1">
    <location>
        <begin position="123"/>
        <end position="144"/>
    </location>
</feature>
<accession>A0A5J5EN88</accession>
<name>A0A5J5EN88_9PEZI</name>
<feature type="compositionally biased region" description="Low complexity" evidence="1">
    <location>
        <begin position="38"/>
        <end position="47"/>
    </location>
</feature>
<feature type="compositionally biased region" description="Polar residues" evidence="1">
    <location>
        <begin position="226"/>
        <end position="235"/>
    </location>
</feature>
<reference evidence="2 3" key="1">
    <citation type="submission" date="2019-09" db="EMBL/GenBank/DDBJ databases">
        <title>Draft genome of the ectomycorrhizal ascomycete Sphaerosporella brunnea.</title>
        <authorList>
            <consortium name="DOE Joint Genome Institute"/>
            <person name="Benucci G.M."/>
            <person name="Marozzi G."/>
            <person name="Antonielli L."/>
            <person name="Sanchez S."/>
            <person name="Marco P."/>
            <person name="Wang X."/>
            <person name="Falini L.B."/>
            <person name="Barry K."/>
            <person name="Haridas S."/>
            <person name="Lipzen A."/>
            <person name="Labutti K."/>
            <person name="Grigoriev I.V."/>
            <person name="Murat C."/>
            <person name="Martin F."/>
            <person name="Albertini E."/>
            <person name="Donnini D."/>
            <person name="Bonito G."/>
        </authorList>
    </citation>
    <scope>NUCLEOTIDE SEQUENCE [LARGE SCALE GENOMIC DNA]</scope>
    <source>
        <strain evidence="2 3">Sb_GMNB300</strain>
    </source>
</reference>
<comment type="caution">
    <text evidence="2">The sequence shown here is derived from an EMBL/GenBank/DDBJ whole genome shotgun (WGS) entry which is preliminary data.</text>
</comment>
<dbReference type="Proteomes" id="UP000326924">
    <property type="component" value="Unassembled WGS sequence"/>
</dbReference>
<dbReference type="InParanoid" id="A0A5J5EN88"/>
<evidence type="ECO:0000313" key="3">
    <source>
        <dbReference type="Proteomes" id="UP000326924"/>
    </source>
</evidence>
<protein>
    <submittedName>
        <fullName evidence="2">Uncharacterized protein</fullName>
    </submittedName>
</protein>
<keyword evidence="3" id="KW-1185">Reference proteome</keyword>
<dbReference type="AlphaFoldDB" id="A0A5J5EN88"/>
<feature type="compositionally biased region" description="Polar residues" evidence="1">
    <location>
        <begin position="123"/>
        <end position="132"/>
    </location>
</feature>
<proteinExistence type="predicted"/>
<evidence type="ECO:0000256" key="1">
    <source>
        <dbReference type="SAM" id="MobiDB-lite"/>
    </source>
</evidence>
<feature type="region of interest" description="Disordered" evidence="1">
    <location>
        <begin position="20"/>
        <end position="51"/>
    </location>
</feature>
<dbReference type="EMBL" id="VXIS01000201">
    <property type="protein sequence ID" value="KAA8897238.1"/>
    <property type="molecule type" value="Genomic_DNA"/>
</dbReference>
<feature type="compositionally biased region" description="Low complexity" evidence="1">
    <location>
        <begin position="176"/>
        <end position="188"/>
    </location>
</feature>
<gene>
    <name evidence="2" type="ORF">FN846DRAFT_910438</name>
</gene>
<organism evidence="2 3">
    <name type="scientific">Sphaerosporella brunnea</name>
    <dbReference type="NCBI Taxonomy" id="1250544"/>
    <lineage>
        <taxon>Eukaryota</taxon>
        <taxon>Fungi</taxon>
        <taxon>Dikarya</taxon>
        <taxon>Ascomycota</taxon>
        <taxon>Pezizomycotina</taxon>
        <taxon>Pezizomycetes</taxon>
        <taxon>Pezizales</taxon>
        <taxon>Pyronemataceae</taxon>
        <taxon>Sphaerosporella</taxon>
    </lineage>
</organism>
<sequence>MSGVCAPALDRIAMFETPALRSRGDQVQREERRRYSSSRRGTGSSGISRGGLLSGASSGTWASIDFDGVAERGLFWSLGVYGLGERGRYPSSRRGNRQLGDFSWGTLPRALQKPRGQLILSAPQTADSSGASGSMDWESGGDTQAAGVEPAARVFLVGDFFRGPLPEPGRQSILTASQSAGSSGASGSMDWESGGDTQAAGVETGSLGISRGGLCRGPLPEPGRQSILTAPQTAGSSEASRSIDFVGAADRGLFWSLGVYGLGERGRYPSSRRGTGSSGISRGGLLSGASSGTWASIDFDGVAERGLFWSLGVYGLGERGRYPSSRRGNRQLGDFSWGTLSGASSGTWASIDFDGAADRGLFRSLAVN</sequence>
<feature type="region of interest" description="Disordered" evidence="1">
    <location>
        <begin position="167"/>
        <end position="235"/>
    </location>
</feature>
<evidence type="ECO:0000313" key="2">
    <source>
        <dbReference type="EMBL" id="KAA8897238.1"/>
    </source>
</evidence>